<keyword evidence="4" id="KW-1185">Reference proteome</keyword>
<dbReference type="InterPro" id="IPR029045">
    <property type="entry name" value="ClpP/crotonase-like_dom_sf"/>
</dbReference>
<dbReference type="PANTHER" id="PTHR42964">
    <property type="entry name" value="ENOYL-COA HYDRATASE"/>
    <property type="match status" value="1"/>
</dbReference>
<dbReference type="CDD" id="cd06558">
    <property type="entry name" value="crotonase-like"/>
    <property type="match status" value="1"/>
</dbReference>
<evidence type="ECO:0000313" key="5">
    <source>
        <dbReference type="Proteomes" id="UP000296733"/>
    </source>
</evidence>
<dbReference type="KEGG" id="hlm:DV707_16625"/>
<reference evidence="2 5" key="2">
    <citation type="journal article" date="2019" name="Nat. Commun.">
        <title>A new type of DNA phosphorothioation-based antiviral system in archaea.</title>
        <authorList>
            <person name="Xiong L."/>
            <person name="Liu S."/>
            <person name="Chen S."/>
            <person name="Xiao Y."/>
            <person name="Zhu B."/>
            <person name="Gao Y."/>
            <person name="Zhang Y."/>
            <person name="Chen B."/>
            <person name="Luo J."/>
            <person name="Deng Z."/>
            <person name="Chen X."/>
            <person name="Wang L."/>
            <person name="Chen S."/>
        </authorList>
    </citation>
    <scope>NUCLEOTIDE SEQUENCE [LARGE SCALE GENOMIC DNA]</scope>
    <source>
        <strain evidence="2 5">CGMCC 1.10331</strain>
        <plasmid evidence="2 5">unnamed2</plasmid>
    </source>
</reference>
<dbReference type="OrthoDB" id="27846at2157"/>
<keyword evidence="2" id="KW-0614">Plasmid</keyword>
<dbReference type="GO" id="GO:0008300">
    <property type="term" value="P:isoprenoid catabolic process"/>
    <property type="evidence" value="ECO:0007669"/>
    <property type="project" value="TreeGrafter"/>
</dbReference>
<dbReference type="GeneID" id="39859746"/>
<dbReference type="InterPro" id="IPR001753">
    <property type="entry name" value="Enoyl-CoA_hydra/iso"/>
</dbReference>
<dbReference type="Gene3D" id="3.90.226.10">
    <property type="entry name" value="2-enoyl-CoA Hydratase, Chain A, domain 1"/>
    <property type="match status" value="1"/>
</dbReference>
<name>A0A1H6BQQ9_9EURY</name>
<evidence type="ECO:0000256" key="1">
    <source>
        <dbReference type="ARBA" id="ARBA00005254"/>
    </source>
</evidence>
<protein>
    <submittedName>
        <fullName evidence="2 3">Enoyl-CoA hydratase</fullName>
    </submittedName>
</protein>
<organism evidence="3 4">
    <name type="scientific">Halobellus limi</name>
    <dbReference type="NCBI Taxonomy" id="699433"/>
    <lineage>
        <taxon>Archaea</taxon>
        <taxon>Methanobacteriati</taxon>
        <taxon>Methanobacteriota</taxon>
        <taxon>Stenosarchaea group</taxon>
        <taxon>Halobacteria</taxon>
        <taxon>Halobacteriales</taxon>
        <taxon>Haloferacaceae</taxon>
        <taxon>Halobellus</taxon>
    </lineage>
</organism>
<evidence type="ECO:0000313" key="3">
    <source>
        <dbReference type="EMBL" id="SEG63041.1"/>
    </source>
</evidence>
<proteinExistence type="inferred from homology"/>
<dbReference type="SUPFAM" id="SSF52096">
    <property type="entry name" value="ClpP/crotonase"/>
    <property type="match status" value="1"/>
</dbReference>
<dbReference type="EMBL" id="CP031313">
    <property type="protein sequence ID" value="QCC49371.1"/>
    <property type="molecule type" value="Genomic_DNA"/>
</dbReference>
<dbReference type="GO" id="GO:0016853">
    <property type="term" value="F:isomerase activity"/>
    <property type="evidence" value="ECO:0007669"/>
    <property type="project" value="UniProtKB-KW"/>
</dbReference>
<accession>A0A1H6BQQ9</accession>
<dbReference type="Proteomes" id="UP000296733">
    <property type="component" value="Plasmid unnamed2"/>
</dbReference>
<dbReference type="EMBL" id="FNVN01000005">
    <property type="protein sequence ID" value="SEG63041.1"/>
    <property type="molecule type" value="Genomic_DNA"/>
</dbReference>
<gene>
    <name evidence="2" type="ORF">DV707_16625</name>
    <name evidence="3" type="ORF">SAMN04488133_2939</name>
</gene>
<comment type="similarity">
    <text evidence="1">Belongs to the enoyl-CoA hydratase/isomerase family.</text>
</comment>
<evidence type="ECO:0000313" key="4">
    <source>
        <dbReference type="Proteomes" id="UP000236740"/>
    </source>
</evidence>
<dbReference type="InterPro" id="IPR051683">
    <property type="entry name" value="Enoyl-CoA_Hydratase/Isomerase"/>
</dbReference>
<dbReference type="Pfam" id="PF00378">
    <property type="entry name" value="ECH_1"/>
    <property type="match status" value="1"/>
</dbReference>
<reference evidence="3 4" key="1">
    <citation type="submission" date="2016-10" db="EMBL/GenBank/DDBJ databases">
        <authorList>
            <person name="de Groot N.N."/>
        </authorList>
    </citation>
    <scope>NUCLEOTIDE SEQUENCE [LARGE SCALE GENOMIC DNA]</scope>
    <source>
        <strain evidence="3 4">CGMCC 1.10331</strain>
    </source>
</reference>
<dbReference type="AlphaFoldDB" id="A0A1H6BQQ9"/>
<sequence length="253" mass="27754">MQYEHLIQETDGHVSRITLDRPDKLNCLAEQTWDELEHALEAADGDKDVRVIVLSGNGKAFSSGDDISDLDFQDASDARDYARFVMDRAVALERIETPVLAKVDGIAHGGGCELAASADVTIATESSTFRQPEALLNAAPGIALVRYAEMIGISHARELCLTTRKLDAKEAQVVGLVNEVAPADEFEDVVAERVDQLTTISPTSARVIKNAFNSQLGMEEEAVDSLSYLFSMDDMEEGMEAFFGKRDPEWKLQ</sequence>
<geneLocation type="plasmid" evidence="2">
    <name>unnamed2</name>
</geneLocation>
<keyword evidence="2" id="KW-0413">Isomerase</keyword>
<evidence type="ECO:0000313" key="2">
    <source>
        <dbReference type="EMBL" id="QCC49371.1"/>
    </source>
</evidence>
<dbReference type="PANTHER" id="PTHR42964:SF1">
    <property type="entry name" value="POLYKETIDE BIOSYNTHESIS ENOYL-COA HYDRATASE PKSH-RELATED"/>
    <property type="match status" value="1"/>
</dbReference>
<dbReference type="RefSeq" id="WP_103992610.1">
    <property type="nucleotide sequence ID" value="NZ_CP031313.1"/>
</dbReference>
<dbReference type="Proteomes" id="UP000236740">
    <property type="component" value="Unassembled WGS sequence"/>
</dbReference>